<organism evidence="2 3">
    <name type="scientific">Marmoricola endophyticus</name>
    <dbReference type="NCBI Taxonomy" id="2040280"/>
    <lineage>
        <taxon>Bacteria</taxon>
        <taxon>Bacillati</taxon>
        <taxon>Actinomycetota</taxon>
        <taxon>Actinomycetes</taxon>
        <taxon>Propionibacteriales</taxon>
        <taxon>Nocardioidaceae</taxon>
        <taxon>Marmoricola</taxon>
    </lineage>
</organism>
<dbReference type="EMBL" id="BMKQ01000001">
    <property type="protein sequence ID" value="GGF52502.1"/>
    <property type="molecule type" value="Genomic_DNA"/>
</dbReference>
<dbReference type="PANTHER" id="PTHR48228:SF4">
    <property type="entry name" value="BLR3030 PROTEIN"/>
    <property type="match status" value="1"/>
</dbReference>
<dbReference type="PANTHER" id="PTHR48228">
    <property type="entry name" value="SUCCINYL-COA--D-CITRAMALATE COA-TRANSFERASE"/>
    <property type="match status" value="1"/>
</dbReference>
<evidence type="ECO:0000313" key="2">
    <source>
        <dbReference type="EMBL" id="GGF52502.1"/>
    </source>
</evidence>
<keyword evidence="2" id="KW-0808">Transferase</keyword>
<dbReference type="InterPro" id="IPR003673">
    <property type="entry name" value="CoA-Trfase_fam_III"/>
</dbReference>
<evidence type="ECO:0000313" key="3">
    <source>
        <dbReference type="Proteomes" id="UP000649179"/>
    </source>
</evidence>
<gene>
    <name evidence="2" type="ORF">GCM10011519_28090</name>
</gene>
<dbReference type="InterPro" id="IPR044855">
    <property type="entry name" value="CoA-Trfase_III_dom3_sf"/>
</dbReference>
<feature type="region of interest" description="Disordered" evidence="1">
    <location>
        <begin position="461"/>
        <end position="481"/>
    </location>
</feature>
<name>A0A917F853_9ACTN</name>
<protein>
    <submittedName>
        <fullName evidence="2">CoA transferase</fullName>
    </submittedName>
</protein>
<dbReference type="AlphaFoldDB" id="A0A917F853"/>
<dbReference type="SUPFAM" id="SSF89796">
    <property type="entry name" value="CoA-transferase family III (CaiB/BaiF)"/>
    <property type="match status" value="2"/>
</dbReference>
<dbReference type="RefSeq" id="WP_188780335.1">
    <property type="nucleotide sequence ID" value="NZ_BMKQ01000001.1"/>
</dbReference>
<sequence>MTTHLVPETPAAPPATSAVVRDLLTTLGARAAESDKVSVVGGDPLVPSVHRLADAMSAAIGVFAQQTAALGTDRGRAPRAVTVDAGAAIDQLMGAFHTTVAGIPVHGLMEDPRLLGDCDFYRTADDRWVFVLTSYPHLRDAAWSVLGDAGPLSDRTAIARAVARWRALDLEGAICARGGVAAMVRAAAEWAEHPAGRHVASRPVVEVERVGDAPPAPLPVLGEDREALDGVRVLDHTHVIAGPVAAQLLARNGADVLHVSRADRPDPNGMLVLTGAGKRNAFCDLRRPDERAAYAEVLDGADVLVNSYRHTEQWGVLAERRGRTDGPGLVELDLHAWGETGPWGDRGGFDQLACAATGFAAEEWTDRPALPPTRLLNDYLAAYLGAAAVASVLRRRAVDGGSWRIRISLAGVCTWVQRLGLLDRDTVLALPRPSAPLGALASYDTTFGRVVEPAAPYTLDGRAVPDPGDRRPLGTSALSWC</sequence>
<keyword evidence="3" id="KW-1185">Reference proteome</keyword>
<evidence type="ECO:0000256" key="1">
    <source>
        <dbReference type="SAM" id="MobiDB-lite"/>
    </source>
</evidence>
<dbReference type="InterPro" id="IPR050509">
    <property type="entry name" value="CoA-transferase_III"/>
</dbReference>
<reference evidence="2" key="1">
    <citation type="journal article" date="2014" name="Int. J. Syst. Evol. Microbiol.">
        <title>Complete genome sequence of Corynebacterium casei LMG S-19264T (=DSM 44701T), isolated from a smear-ripened cheese.</title>
        <authorList>
            <consortium name="US DOE Joint Genome Institute (JGI-PGF)"/>
            <person name="Walter F."/>
            <person name="Albersmeier A."/>
            <person name="Kalinowski J."/>
            <person name="Ruckert C."/>
        </authorList>
    </citation>
    <scope>NUCLEOTIDE SEQUENCE</scope>
    <source>
        <strain evidence="2">CGMCC 1.16067</strain>
    </source>
</reference>
<dbReference type="Gene3D" id="3.40.50.10540">
    <property type="entry name" value="Crotonobetainyl-coa:carnitine coa-transferase, domain 1"/>
    <property type="match status" value="2"/>
</dbReference>
<comment type="caution">
    <text evidence="2">The sequence shown here is derived from an EMBL/GenBank/DDBJ whole genome shotgun (WGS) entry which is preliminary data.</text>
</comment>
<reference evidence="2" key="2">
    <citation type="submission" date="2020-09" db="EMBL/GenBank/DDBJ databases">
        <authorList>
            <person name="Sun Q."/>
            <person name="Zhou Y."/>
        </authorList>
    </citation>
    <scope>NUCLEOTIDE SEQUENCE</scope>
    <source>
        <strain evidence="2">CGMCC 1.16067</strain>
    </source>
</reference>
<accession>A0A917F853</accession>
<proteinExistence type="predicted"/>
<dbReference type="GO" id="GO:0016740">
    <property type="term" value="F:transferase activity"/>
    <property type="evidence" value="ECO:0007669"/>
    <property type="project" value="UniProtKB-KW"/>
</dbReference>
<dbReference type="Proteomes" id="UP000649179">
    <property type="component" value="Unassembled WGS sequence"/>
</dbReference>
<dbReference type="Gene3D" id="3.30.1540.10">
    <property type="entry name" value="formyl-coa transferase, domain 3"/>
    <property type="match status" value="1"/>
</dbReference>
<dbReference type="Pfam" id="PF02515">
    <property type="entry name" value="CoA_transf_3"/>
    <property type="match status" value="1"/>
</dbReference>
<dbReference type="InterPro" id="IPR023606">
    <property type="entry name" value="CoA-Trfase_III_dom_1_sf"/>
</dbReference>